<dbReference type="GO" id="GO:0030091">
    <property type="term" value="P:protein repair"/>
    <property type="evidence" value="ECO:0007669"/>
    <property type="project" value="InterPro"/>
</dbReference>
<dbReference type="RefSeq" id="WP_131003901.1">
    <property type="nucleotide sequence ID" value="NZ_JBHSZR010000001.1"/>
</dbReference>
<feature type="domain" description="MsrB" evidence="9">
    <location>
        <begin position="40"/>
        <end position="161"/>
    </location>
</feature>
<reference evidence="10 11" key="1">
    <citation type="submission" date="2019-02" db="EMBL/GenBank/DDBJ databases">
        <title>Hansschlegelia quercus sp. nov., a novel methylotrophic bacterium from buds of oak (Quercus robur L.).</title>
        <authorList>
            <person name="Agafonova N.V."/>
            <person name="Kaparullina E.N."/>
            <person name="Grouzdev D.S."/>
            <person name="Doronina N.V."/>
        </authorList>
    </citation>
    <scope>NUCLEOTIDE SEQUENCE [LARGE SCALE GENOMIC DNA]</scope>
    <source>
        <strain evidence="10 11">Dub</strain>
    </source>
</reference>
<name>A0A4Q9GM06_9HYPH</name>
<dbReference type="SUPFAM" id="SSF51316">
    <property type="entry name" value="Mss4-like"/>
    <property type="match status" value="1"/>
</dbReference>
<evidence type="ECO:0000256" key="5">
    <source>
        <dbReference type="ARBA" id="ARBA00022833"/>
    </source>
</evidence>
<protein>
    <recommendedName>
        <fullName evidence="3">peptide-methionine (R)-S-oxide reductase</fullName>
        <ecNumber evidence="3">1.8.4.12</ecNumber>
    </recommendedName>
</protein>
<sequence>MATTRRGALAATAGLTAMGLAFFRRPATAASGKFEVAYAEAEWKARLTPGQFTVLRNAGTERPFTSPLNDEHRRGRFACAGCDRDLFASETKFDSGTGWPSFWAPIKGALGQGSDSTWGMTREEVHCARCGGHLGHVFDDGPKPTGLRYCMNGVAMTFKPATA</sequence>
<keyword evidence="6 10" id="KW-0560">Oxidoreductase</keyword>
<dbReference type="InterPro" id="IPR011057">
    <property type="entry name" value="Mss4-like_sf"/>
</dbReference>
<feature type="chain" id="PRO_5020918735" description="peptide-methionine (R)-S-oxide reductase" evidence="8">
    <location>
        <begin position="30"/>
        <end position="163"/>
    </location>
</feature>
<evidence type="ECO:0000313" key="11">
    <source>
        <dbReference type="Proteomes" id="UP000291613"/>
    </source>
</evidence>
<dbReference type="PROSITE" id="PS51790">
    <property type="entry name" value="MSRB"/>
    <property type="match status" value="1"/>
</dbReference>
<dbReference type="GO" id="GO:0006979">
    <property type="term" value="P:response to oxidative stress"/>
    <property type="evidence" value="ECO:0007669"/>
    <property type="project" value="InterPro"/>
</dbReference>
<dbReference type="PANTHER" id="PTHR10173:SF57">
    <property type="entry name" value="PEPTIDE-METHIONINE (R)-S-OXIDE REDUCTASE"/>
    <property type="match status" value="1"/>
</dbReference>
<feature type="signal peptide" evidence="8">
    <location>
        <begin position="1"/>
        <end position="29"/>
    </location>
</feature>
<dbReference type="Pfam" id="PF01641">
    <property type="entry name" value="SelR"/>
    <property type="match status" value="1"/>
</dbReference>
<keyword evidence="8" id="KW-0732">Signal</keyword>
<dbReference type="EMBL" id="SIUB01000006">
    <property type="protein sequence ID" value="TBN51738.1"/>
    <property type="molecule type" value="Genomic_DNA"/>
</dbReference>
<organism evidence="10 11">
    <name type="scientific">Hansschlegelia quercus</name>
    <dbReference type="NCBI Taxonomy" id="2528245"/>
    <lineage>
        <taxon>Bacteria</taxon>
        <taxon>Pseudomonadati</taxon>
        <taxon>Pseudomonadota</taxon>
        <taxon>Alphaproteobacteria</taxon>
        <taxon>Hyphomicrobiales</taxon>
        <taxon>Methylopilaceae</taxon>
        <taxon>Hansschlegelia</taxon>
    </lineage>
</organism>
<dbReference type="Gene3D" id="2.170.150.20">
    <property type="entry name" value="Peptide methionine sulfoxide reductase"/>
    <property type="match status" value="1"/>
</dbReference>
<comment type="caution">
    <text evidence="10">The sequence shown here is derived from an EMBL/GenBank/DDBJ whole genome shotgun (WGS) entry which is preliminary data.</text>
</comment>
<accession>A0A4Q9GM06</accession>
<evidence type="ECO:0000256" key="1">
    <source>
        <dbReference type="ARBA" id="ARBA00001947"/>
    </source>
</evidence>
<evidence type="ECO:0000256" key="8">
    <source>
        <dbReference type="SAM" id="SignalP"/>
    </source>
</evidence>
<dbReference type="Proteomes" id="UP000291613">
    <property type="component" value="Unassembled WGS sequence"/>
</dbReference>
<dbReference type="NCBIfam" id="TIGR00357">
    <property type="entry name" value="peptide-methionine (R)-S-oxide reductase MsrB"/>
    <property type="match status" value="1"/>
</dbReference>
<evidence type="ECO:0000256" key="4">
    <source>
        <dbReference type="ARBA" id="ARBA00022723"/>
    </source>
</evidence>
<evidence type="ECO:0000256" key="7">
    <source>
        <dbReference type="ARBA" id="ARBA00048488"/>
    </source>
</evidence>
<dbReference type="InterPro" id="IPR028427">
    <property type="entry name" value="Met_Sox_Rdtase_MsrB"/>
</dbReference>
<dbReference type="GO" id="GO:0046872">
    <property type="term" value="F:metal ion binding"/>
    <property type="evidence" value="ECO:0007669"/>
    <property type="project" value="UniProtKB-KW"/>
</dbReference>
<dbReference type="InterPro" id="IPR002579">
    <property type="entry name" value="Met_Sox_Rdtase_MsrB_dom"/>
</dbReference>
<evidence type="ECO:0000256" key="6">
    <source>
        <dbReference type="ARBA" id="ARBA00023002"/>
    </source>
</evidence>
<gene>
    <name evidence="10" type="primary">msrB</name>
    <name evidence="10" type="ORF">EYR15_12540</name>
</gene>
<evidence type="ECO:0000313" key="10">
    <source>
        <dbReference type="EMBL" id="TBN51738.1"/>
    </source>
</evidence>
<comment type="similarity">
    <text evidence="2">Belongs to the MsrB Met sulfoxide reductase family.</text>
</comment>
<comment type="cofactor">
    <cofactor evidence="1">
        <name>Zn(2+)</name>
        <dbReference type="ChEBI" id="CHEBI:29105"/>
    </cofactor>
</comment>
<comment type="catalytic activity">
    <reaction evidence="7">
        <text>L-methionyl-[protein] + [thioredoxin]-disulfide + H2O = L-methionyl-(R)-S-oxide-[protein] + [thioredoxin]-dithiol</text>
        <dbReference type="Rhea" id="RHEA:24164"/>
        <dbReference type="Rhea" id="RHEA-COMP:10698"/>
        <dbReference type="Rhea" id="RHEA-COMP:10700"/>
        <dbReference type="Rhea" id="RHEA-COMP:12313"/>
        <dbReference type="Rhea" id="RHEA-COMP:12314"/>
        <dbReference type="ChEBI" id="CHEBI:15377"/>
        <dbReference type="ChEBI" id="CHEBI:16044"/>
        <dbReference type="ChEBI" id="CHEBI:29950"/>
        <dbReference type="ChEBI" id="CHEBI:45764"/>
        <dbReference type="ChEBI" id="CHEBI:50058"/>
        <dbReference type="EC" id="1.8.4.12"/>
    </reaction>
</comment>
<dbReference type="GO" id="GO:0033743">
    <property type="term" value="F:peptide-methionine (R)-S-oxide reductase activity"/>
    <property type="evidence" value="ECO:0007669"/>
    <property type="project" value="UniProtKB-EC"/>
</dbReference>
<dbReference type="PROSITE" id="PS51318">
    <property type="entry name" value="TAT"/>
    <property type="match status" value="1"/>
</dbReference>
<proteinExistence type="inferred from homology"/>
<dbReference type="FunFam" id="2.170.150.20:FF:000001">
    <property type="entry name" value="Peptide methionine sulfoxide reductase MsrB"/>
    <property type="match status" value="1"/>
</dbReference>
<dbReference type="AlphaFoldDB" id="A0A4Q9GM06"/>
<dbReference type="OrthoDB" id="9785497at2"/>
<evidence type="ECO:0000256" key="3">
    <source>
        <dbReference type="ARBA" id="ARBA00012499"/>
    </source>
</evidence>
<keyword evidence="5" id="KW-0862">Zinc</keyword>
<keyword evidence="11" id="KW-1185">Reference proteome</keyword>
<dbReference type="GO" id="GO:0005737">
    <property type="term" value="C:cytoplasm"/>
    <property type="evidence" value="ECO:0007669"/>
    <property type="project" value="TreeGrafter"/>
</dbReference>
<dbReference type="EC" id="1.8.4.12" evidence="3"/>
<dbReference type="InterPro" id="IPR006311">
    <property type="entry name" value="TAT_signal"/>
</dbReference>
<dbReference type="PANTHER" id="PTHR10173">
    <property type="entry name" value="METHIONINE SULFOXIDE REDUCTASE"/>
    <property type="match status" value="1"/>
</dbReference>
<evidence type="ECO:0000256" key="2">
    <source>
        <dbReference type="ARBA" id="ARBA00007174"/>
    </source>
</evidence>
<evidence type="ECO:0000259" key="9">
    <source>
        <dbReference type="PROSITE" id="PS51790"/>
    </source>
</evidence>
<keyword evidence="4" id="KW-0479">Metal-binding</keyword>